<proteinExistence type="predicted"/>
<dbReference type="Gene3D" id="3.40.50.2300">
    <property type="match status" value="1"/>
</dbReference>
<dbReference type="RefSeq" id="WP_108779076.1">
    <property type="nucleotide sequence ID" value="NZ_CP029186.1"/>
</dbReference>
<evidence type="ECO:0000259" key="3">
    <source>
        <dbReference type="PROSITE" id="PS50930"/>
    </source>
</evidence>
<dbReference type="SMART" id="SM00448">
    <property type="entry name" value="REC"/>
    <property type="match status" value="1"/>
</dbReference>
<dbReference type="InterPro" id="IPR011006">
    <property type="entry name" value="CheY-like_superfamily"/>
</dbReference>
<sequence length="248" mass="28959">MNVVIVEDEQHTARLLHEIIESNEGFTVIQHLESIAEAVAYLACNSTRIDLLFFDIQLSDGKSFEIFKHVDITIPVIFCTAYDEFSLQAIQNNGINYILKPFRAEEIAASLDKYKKLFLQTIKTRPLQMENELPTAYQQNFLTQYRGRTIIKSVEEIAAFCIEFETVYLYTFKNEKSPLYKNLEYIDSVCDPGDFFRINRKMLINKKAIKSFEALESRKVVLNLTISIEYNVIVSRLKVPRFKKWLQQ</sequence>
<feature type="domain" description="HTH LytTR-type" evidence="3">
    <location>
        <begin position="167"/>
        <end position="248"/>
    </location>
</feature>
<dbReference type="Pfam" id="PF00072">
    <property type="entry name" value="Response_reg"/>
    <property type="match status" value="1"/>
</dbReference>
<evidence type="ECO:0000313" key="4">
    <source>
        <dbReference type="EMBL" id="AWH86353.1"/>
    </source>
</evidence>
<name>A0A2S1R0X3_9FLAO</name>
<dbReference type="KEGG" id="falb:HYN59_15100"/>
<dbReference type="SUPFAM" id="SSF52172">
    <property type="entry name" value="CheY-like"/>
    <property type="match status" value="1"/>
</dbReference>
<keyword evidence="4" id="KW-0238">DNA-binding</keyword>
<reference evidence="4 5" key="1">
    <citation type="submission" date="2018-04" db="EMBL/GenBank/DDBJ databases">
        <title>Genome sequencing of Flavobacterium sp. HYN0059.</title>
        <authorList>
            <person name="Yi H."/>
            <person name="Baek C."/>
        </authorList>
    </citation>
    <scope>NUCLEOTIDE SEQUENCE [LARGE SCALE GENOMIC DNA]</scope>
    <source>
        <strain evidence="4 5">HYN0059</strain>
    </source>
</reference>
<dbReference type="GO" id="GO:0003677">
    <property type="term" value="F:DNA binding"/>
    <property type="evidence" value="ECO:0007669"/>
    <property type="project" value="UniProtKB-KW"/>
</dbReference>
<feature type="modified residue" description="4-aspartylphosphate" evidence="1">
    <location>
        <position position="55"/>
    </location>
</feature>
<evidence type="ECO:0000256" key="1">
    <source>
        <dbReference type="PROSITE-ProRule" id="PRU00169"/>
    </source>
</evidence>
<dbReference type="Gene3D" id="2.40.50.1020">
    <property type="entry name" value="LytTr DNA-binding domain"/>
    <property type="match status" value="1"/>
</dbReference>
<accession>A0A2S1R0X3</accession>
<gene>
    <name evidence="4" type="ORF">HYN59_15100</name>
</gene>
<dbReference type="Proteomes" id="UP000244929">
    <property type="component" value="Chromosome"/>
</dbReference>
<dbReference type="AlphaFoldDB" id="A0A2S1R0X3"/>
<dbReference type="EMBL" id="CP029186">
    <property type="protein sequence ID" value="AWH86353.1"/>
    <property type="molecule type" value="Genomic_DNA"/>
</dbReference>
<dbReference type="InterPro" id="IPR051271">
    <property type="entry name" value="2C-system_Tx_regulators"/>
</dbReference>
<dbReference type="OrthoDB" id="2168082at2"/>
<feature type="domain" description="Response regulatory" evidence="2">
    <location>
        <begin position="2"/>
        <end position="115"/>
    </location>
</feature>
<dbReference type="Pfam" id="PF04397">
    <property type="entry name" value="LytTR"/>
    <property type="match status" value="1"/>
</dbReference>
<keyword evidence="5" id="KW-1185">Reference proteome</keyword>
<evidence type="ECO:0000259" key="2">
    <source>
        <dbReference type="PROSITE" id="PS50110"/>
    </source>
</evidence>
<keyword evidence="1" id="KW-0597">Phosphoprotein</keyword>
<dbReference type="SMART" id="SM00850">
    <property type="entry name" value="LytTR"/>
    <property type="match status" value="1"/>
</dbReference>
<evidence type="ECO:0000313" key="5">
    <source>
        <dbReference type="Proteomes" id="UP000244929"/>
    </source>
</evidence>
<dbReference type="PROSITE" id="PS50110">
    <property type="entry name" value="RESPONSE_REGULATORY"/>
    <property type="match status" value="1"/>
</dbReference>
<dbReference type="PANTHER" id="PTHR45526">
    <property type="entry name" value="TRANSCRIPTIONAL REGULATORY PROTEIN DPIA"/>
    <property type="match status" value="1"/>
</dbReference>
<dbReference type="InterPro" id="IPR001789">
    <property type="entry name" value="Sig_transdc_resp-reg_receiver"/>
</dbReference>
<organism evidence="4 5">
    <name type="scientific">Flavobacterium album</name>
    <dbReference type="NCBI Taxonomy" id="2175091"/>
    <lineage>
        <taxon>Bacteria</taxon>
        <taxon>Pseudomonadati</taxon>
        <taxon>Bacteroidota</taxon>
        <taxon>Flavobacteriia</taxon>
        <taxon>Flavobacteriales</taxon>
        <taxon>Flavobacteriaceae</taxon>
        <taxon>Flavobacterium</taxon>
    </lineage>
</organism>
<dbReference type="InterPro" id="IPR007492">
    <property type="entry name" value="LytTR_DNA-bd_dom"/>
</dbReference>
<dbReference type="PROSITE" id="PS50930">
    <property type="entry name" value="HTH_LYTTR"/>
    <property type="match status" value="1"/>
</dbReference>
<dbReference type="PANTHER" id="PTHR45526:SF1">
    <property type="entry name" value="TRANSCRIPTIONAL REGULATORY PROTEIN DCUR-RELATED"/>
    <property type="match status" value="1"/>
</dbReference>
<dbReference type="GO" id="GO:0000156">
    <property type="term" value="F:phosphorelay response regulator activity"/>
    <property type="evidence" value="ECO:0007669"/>
    <property type="project" value="TreeGrafter"/>
</dbReference>
<protein>
    <submittedName>
        <fullName evidence="4">DNA-binding response regulator</fullName>
    </submittedName>
</protein>